<organism evidence="2 3">
    <name type="scientific">Holothuria leucospilota</name>
    <name type="common">Black long sea cucumber</name>
    <name type="synonym">Mertensiothuria leucospilota</name>
    <dbReference type="NCBI Taxonomy" id="206669"/>
    <lineage>
        <taxon>Eukaryota</taxon>
        <taxon>Metazoa</taxon>
        <taxon>Echinodermata</taxon>
        <taxon>Eleutherozoa</taxon>
        <taxon>Echinozoa</taxon>
        <taxon>Holothuroidea</taxon>
        <taxon>Aspidochirotacea</taxon>
        <taxon>Aspidochirotida</taxon>
        <taxon>Holothuriidae</taxon>
        <taxon>Holothuria</taxon>
    </lineage>
</organism>
<evidence type="ECO:0000313" key="2">
    <source>
        <dbReference type="EMBL" id="KAJ8021447.1"/>
    </source>
</evidence>
<proteinExistence type="predicted"/>
<dbReference type="EMBL" id="JAIZAY010000021">
    <property type="protein sequence ID" value="KAJ8021447.1"/>
    <property type="molecule type" value="Genomic_DNA"/>
</dbReference>
<name>A0A9Q0YJJ9_HOLLE</name>
<keyword evidence="3" id="KW-1185">Reference proteome</keyword>
<sequence length="309" mass="34749">MIHHILYQTLIIQTGLSVFAVKATYVDYVTSAAWDGVGFYIAVKRERIQEKLDAYHSAISDRCGDGPKLAIPEKEVFPDLETKDHHPVYVEFGFVTSHDFDDYLKDNPDPCVSVSGLEVGVTIPLLAANATGPPNYALSLARLYENSRGDIPKVNFLYQYMPVDEFQFSDSGAVVKNGSDELRVSFIRHNHPCEPPRSIVKEEFDAFLLTEFHLGLPKPDYSFCDRHSFQSDFCTNAKRVQCSVHRHAPNICQKYKDFHRQHCAASGEILNITSGFRDFILVGNDPVNILASESYSCDAVVGLKYPCQE</sequence>
<gene>
    <name evidence="2" type="ORF">HOLleu_38653</name>
</gene>
<evidence type="ECO:0000313" key="3">
    <source>
        <dbReference type="Proteomes" id="UP001152320"/>
    </source>
</evidence>
<feature type="signal peptide" evidence="1">
    <location>
        <begin position="1"/>
        <end position="17"/>
    </location>
</feature>
<reference evidence="2" key="1">
    <citation type="submission" date="2021-10" db="EMBL/GenBank/DDBJ databases">
        <title>Tropical sea cucumber genome reveals ecological adaptation and Cuvierian tubules defense mechanism.</title>
        <authorList>
            <person name="Chen T."/>
        </authorList>
    </citation>
    <scope>NUCLEOTIDE SEQUENCE</scope>
    <source>
        <strain evidence="2">Nanhai2018</strain>
        <tissue evidence="2">Muscle</tissue>
    </source>
</reference>
<dbReference type="Proteomes" id="UP001152320">
    <property type="component" value="Chromosome 21"/>
</dbReference>
<protein>
    <submittedName>
        <fullName evidence="2">Uncharacterized protein</fullName>
    </submittedName>
</protein>
<comment type="caution">
    <text evidence="2">The sequence shown here is derived from an EMBL/GenBank/DDBJ whole genome shotgun (WGS) entry which is preliminary data.</text>
</comment>
<accession>A0A9Q0YJJ9</accession>
<evidence type="ECO:0000256" key="1">
    <source>
        <dbReference type="SAM" id="SignalP"/>
    </source>
</evidence>
<dbReference type="AlphaFoldDB" id="A0A9Q0YJJ9"/>
<feature type="chain" id="PRO_5040194056" evidence="1">
    <location>
        <begin position="18"/>
        <end position="309"/>
    </location>
</feature>
<keyword evidence="1" id="KW-0732">Signal</keyword>